<dbReference type="InterPro" id="IPR029063">
    <property type="entry name" value="SAM-dependent_MTases_sf"/>
</dbReference>
<evidence type="ECO:0000259" key="1">
    <source>
        <dbReference type="Pfam" id="PF18096"/>
    </source>
</evidence>
<gene>
    <name evidence="3" type="ORF">HMPREF9136_1345</name>
</gene>
<dbReference type="Pfam" id="PF18096">
    <property type="entry name" value="Thump_like"/>
    <property type="match status" value="1"/>
</dbReference>
<dbReference type="GO" id="GO:0032259">
    <property type="term" value="P:methylation"/>
    <property type="evidence" value="ECO:0007669"/>
    <property type="project" value="UniProtKB-KW"/>
</dbReference>
<dbReference type="SUPFAM" id="SSF53335">
    <property type="entry name" value="S-adenosyl-L-methionine-dependent methyltransferases"/>
    <property type="match status" value="1"/>
</dbReference>
<dbReference type="EMBL" id="AFPW01000019">
    <property type="protein sequence ID" value="EGQ14668.1"/>
    <property type="molecule type" value="Genomic_DNA"/>
</dbReference>
<dbReference type="AlphaFoldDB" id="F9D3B7"/>
<dbReference type="STRING" id="908937.Prede_1467"/>
<dbReference type="Gene3D" id="1.10.10.1110">
    <property type="entry name" value="Methyltransferase PG1098, N-terminal domain"/>
    <property type="match status" value="1"/>
</dbReference>
<sequence length="418" mass="46259">MYLRNMFFTEDTRQFILDHRLDDAGRLALLCHRYPGVDMPFALNQIQGWQTARCKLPSWAATEGILYPPHLNMEQCSSESTARYKAGLLEAAGGRTLVDLTGGFGVDFSFMARSCRRAVYVERNAQLCELARHNFSVLGLTQAEVVCSDAEDALRRLPVRPPGADAPIIYLDPARRDTHGRRVFGIEDCTPDVAALRNELLQRARTVIVKLSPMLDWHAAVRTLSAAGGVAVDVHIVSVANECKELLLVLTRHEGLEADEMDVSLPSLPRRVVCANDGQQFVCHPSATPRQPLLAAPDARSSWLLVPNASVMKAGCFAELSHAFSLPQLDRDSHLFVSSAPVPAFPGRQFQILSISSMNKRELKQALAGISQANIAVRNFPLSADELRRRLRLRDGGGTYVFATTWRSRHVVIVARRG</sequence>
<reference evidence="3 4" key="1">
    <citation type="submission" date="2011-04" db="EMBL/GenBank/DDBJ databases">
        <authorList>
            <person name="Muzny D."/>
            <person name="Qin X."/>
            <person name="Deng J."/>
            <person name="Jiang H."/>
            <person name="Liu Y."/>
            <person name="Qu J."/>
            <person name="Song X.-Z."/>
            <person name="Zhang L."/>
            <person name="Thornton R."/>
            <person name="Coyle M."/>
            <person name="Francisco L."/>
            <person name="Jackson L."/>
            <person name="Javaid M."/>
            <person name="Korchina V."/>
            <person name="Kovar C."/>
            <person name="Mata R."/>
            <person name="Mathew T."/>
            <person name="Ngo R."/>
            <person name="Nguyen L."/>
            <person name="Nguyen N."/>
            <person name="Okwuonu G."/>
            <person name="Ongeri F."/>
            <person name="Pham C."/>
            <person name="Simmons D."/>
            <person name="Wilczek-Boney K."/>
            <person name="Hale W."/>
            <person name="Jakkamsetti A."/>
            <person name="Pham P."/>
            <person name="Ruth R."/>
            <person name="San Lucas F."/>
            <person name="Warren J."/>
            <person name="Zhang J."/>
            <person name="Zhao Z."/>
            <person name="Zhou C."/>
            <person name="Zhu D."/>
            <person name="Lee S."/>
            <person name="Bess C."/>
            <person name="Blankenburg K."/>
            <person name="Forbes L."/>
            <person name="Fu Q."/>
            <person name="Gubbala S."/>
            <person name="Hirani K."/>
            <person name="Jayaseelan J.C."/>
            <person name="Lara F."/>
            <person name="Munidasa M."/>
            <person name="Palculict T."/>
            <person name="Patil S."/>
            <person name="Pu L.-L."/>
            <person name="Saada N."/>
            <person name="Tang L."/>
            <person name="Weissenberger G."/>
            <person name="Zhu Y."/>
            <person name="Hemphill L."/>
            <person name="Shang Y."/>
            <person name="Youmans B."/>
            <person name="Ayvaz T."/>
            <person name="Ross M."/>
            <person name="Santibanez J."/>
            <person name="Aqrawi P."/>
            <person name="Gross S."/>
            <person name="Joshi V."/>
            <person name="Fowler G."/>
            <person name="Nazareth L."/>
            <person name="Reid J."/>
            <person name="Worley K."/>
            <person name="Petrosino J."/>
            <person name="Highlander S."/>
            <person name="Gibbs R."/>
        </authorList>
    </citation>
    <scope>NUCLEOTIDE SEQUENCE [LARGE SCALE GENOMIC DNA]</scope>
    <source>
        <strain evidence="3 4">DSM 3688</strain>
    </source>
</reference>
<protein>
    <submittedName>
        <fullName evidence="3">N6-adenine-specific methylase</fullName>
        <ecNumber evidence="3">2.1.1.-</ecNumber>
    </submittedName>
</protein>
<organism evidence="3 4">
    <name type="scientific">Prevotella dentalis (strain ATCC 49559 / DSM 3688 / JCM 13448 / NCTC 12043 / ES 2772)</name>
    <name type="common">Mitsuokella dentalis</name>
    <dbReference type="NCBI Taxonomy" id="908937"/>
    <lineage>
        <taxon>Bacteria</taxon>
        <taxon>Pseudomonadati</taxon>
        <taxon>Bacteroidota</taxon>
        <taxon>Bacteroidia</taxon>
        <taxon>Bacteroidales</taxon>
        <taxon>Prevotellaceae</taxon>
        <taxon>Prevotella</taxon>
    </lineage>
</organism>
<proteinExistence type="predicted"/>
<dbReference type="Proteomes" id="UP000007820">
    <property type="component" value="Unassembled WGS sequence"/>
</dbReference>
<evidence type="ECO:0000313" key="4">
    <source>
        <dbReference type="Proteomes" id="UP000007820"/>
    </source>
</evidence>
<dbReference type="Gene3D" id="3.40.50.150">
    <property type="entry name" value="Vaccinia Virus protein VP39"/>
    <property type="match status" value="1"/>
</dbReference>
<keyword evidence="3" id="KW-0808">Transferase</keyword>
<dbReference type="GO" id="GO:0008168">
    <property type="term" value="F:methyltransferase activity"/>
    <property type="evidence" value="ECO:0007669"/>
    <property type="project" value="UniProtKB-KW"/>
</dbReference>
<dbReference type="InterPro" id="IPR054168">
    <property type="entry name" value="PG_1098_Fer"/>
</dbReference>
<evidence type="ECO:0000259" key="2">
    <source>
        <dbReference type="Pfam" id="PF22013"/>
    </source>
</evidence>
<dbReference type="Pfam" id="PF22013">
    <property type="entry name" value="PG_1098_Fer"/>
    <property type="match status" value="1"/>
</dbReference>
<feature type="domain" description="THUMP-like" evidence="1">
    <location>
        <begin position="347"/>
        <end position="417"/>
    </location>
</feature>
<keyword evidence="3" id="KW-0489">Methyltransferase</keyword>
<name>F9D3B7_PREDD</name>
<feature type="domain" description="PG-1098 ferredoxin-like" evidence="2">
    <location>
        <begin position="303"/>
        <end position="346"/>
    </location>
</feature>
<accession>F9D3B7</accession>
<evidence type="ECO:0000313" key="3">
    <source>
        <dbReference type="EMBL" id="EGQ14668.1"/>
    </source>
</evidence>
<dbReference type="EC" id="2.1.1.-" evidence="3"/>
<dbReference type="eggNOG" id="COG0742">
    <property type="taxonomic scope" value="Bacteria"/>
</dbReference>
<dbReference type="InterPro" id="IPR041497">
    <property type="entry name" value="Thump-like"/>
</dbReference>
<comment type="caution">
    <text evidence="3">The sequence shown here is derived from an EMBL/GenBank/DDBJ whole genome shotgun (WGS) entry which is preliminary data.</text>
</comment>